<dbReference type="Proteomes" id="UP000800200">
    <property type="component" value="Unassembled WGS sequence"/>
</dbReference>
<accession>A0A6A6E4U8</accession>
<evidence type="ECO:0000313" key="1">
    <source>
        <dbReference type="EMBL" id="KAF2184886.1"/>
    </source>
</evidence>
<sequence>MMHSIVVYTLGTYLAFGITIAQVSVKPLDPSASDLADAFPEVTTQNALGTRLIRWTDCQKKFPGSISVIRQAYSDFNVIANTEGVYKDIQWDTAAALEFLGPDALNKNQQSQIQAVFANLATVSQGWLPYPFTHWIHARCDDPELKCTPPKNDPCRRPNPNIQAKYLAYAANPGSFNDIDYPYINFCPSFFELRNLKDAMAYGKGSSGYSPYNMVNYKNQAEVMFHEISHLYLGADSSLGDTPNPAVLDFEITYFDSNGIYRRDGAYGPLRAKILAKFKPDNPDEALTTGWYVQRNADNLAQFALAKYVQGQIGTYPFLPQLHGTRIDGPPTTRWDASISVLDVEEGNGQLLFNSTELDNVDLLSPPVQCWSENGDSDVAPDPVNISALADDSFYPQEYLAQVAQWFEDLNFKKGIPLDTAIGTGGDLNANFPKWFILDDGQQHDMKDMYYHLRDKACQNICDETKIANTPSNLVRATRQGESGCEYSVKISNAKELYFYTSNDGQSCYEATELMLQKYSTTKAAFWINGPNPYEFYQLGVRDVNTGGPGGSSHSPFPNDGAHLGYLHLACRRSDGTLDLFYRFELKLSNWDDGDWGKSIQHEADKCEIALGTDGWKYEPEDANDAFAFADGTKPDHWSRWRLALTIPNRCGERSVEKVLGLSDGSVRCPRGSHWAEVDMFAS</sequence>
<dbReference type="Gene3D" id="3.40.390.10">
    <property type="entry name" value="Collagenase (Catalytic Domain)"/>
    <property type="match status" value="1"/>
</dbReference>
<gene>
    <name evidence="1" type="ORF">K469DRAFT_175291</name>
</gene>
<dbReference type="EMBL" id="ML994636">
    <property type="protein sequence ID" value="KAF2184886.1"/>
    <property type="molecule type" value="Genomic_DNA"/>
</dbReference>
<proteinExistence type="predicted"/>
<dbReference type="AlphaFoldDB" id="A0A6A6E4U8"/>
<dbReference type="InterPro" id="IPR024079">
    <property type="entry name" value="MetalloPept_cat_dom_sf"/>
</dbReference>
<protein>
    <submittedName>
        <fullName evidence="1">Uncharacterized protein</fullName>
    </submittedName>
</protein>
<evidence type="ECO:0000313" key="2">
    <source>
        <dbReference type="Proteomes" id="UP000800200"/>
    </source>
</evidence>
<organism evidence="1 2">
    <name type="scientific">Zopfia rhizophila CBS 207.26</name>
    <dbReference type="NCBI Taxonomy" id="1314779"/>
    <lineage>
        <taxon>Eukaryota</taxon>
        <taxon>Fungi</taxon>
        <taxon>Dikarya</taxon>
        <taxon>Ascomycota</taxon>
        <taxon>Pezizomycotina</taxon>
        <taxon>Dothideomycetes</taxon>
        <taxon>Dothideomycetes incertae sedis</taxon>
        <taxon>Zopfiaceae</taxon>
        <taxon>Zopfia</taxon>
    </lineage>
</organism>
<dbReference type="OrthoDB" id="3626347at2759"/>
<name>A0A6A6E4U8_9PEZI</name>
<keyword evidence="2" id="KW-1185">Reference proteome</keyword>
<reference evidence="1" key="1">
    <citation type="journal article" date="2020" name="Stud. Mycol.">
        <title>101 Dothideomycetes genomes: a test case for predicting lifestyles and emergence of pathogens.</title>
        <authorList>
            <person name="Haridas S."/>
            <person name="Albert R."/>
            <person name="Binder M."/>
            <person name="Bloem J."/>
            <person name="Labutti K."/>
            <person name="Salamov A."/>
            <person name="Andreopoulos B."/>
            <person name="Baker S."/>
            <person name="Barry K."/>
            <person name="Bills G."/>
            <person name="Bluhm B."/>
            <person name="Cannon C."/>
            <person name="Castanera R."/>
            <person name="Culley D."/>
            <person name="Daum C."/>
            <person name="Ezra D."/>
            <person name="Gonzalez J."/>
            <person name="Henrissat B."/>
            <person name="Kuo A."/>
            <person name="Liang C."/>
            <person name="Lipzen A."/>
            <person name="Lutzoni F."/>
            <person name="Magnuson J."/>
            <person name="Mondo S."/>
            <person name="Nolan M."/>
            <person name="Ohm R."/>
            <person name="Pangilinan J."/>
            <person name="Park H.-J."/>
            <person name="Ramirez L."/>
            <person name="Alfaro M."/>
            <person name="Sun H."/>
            <person name="Tritt A."/>
            <person name="Yoshinaga Y."/>
            <person name="Zwiers L.-H."/>
            <person name="Turgeon B."/>
            <person name="Goodwin S."/>
            <person name="Spatafora J."/>
            <person name="Crous P."/>
            <person name="Grigoriev I."/>
        </authorList>
    </citation>
    <scope>NUCLEOTIDE SEQUENCE</scope>
    <source>
        <strain evidence="1">CBS 207.26</strain>
    </source>
</reference>
<dbReference type="GO" id="GO:0008237">
    <property type="term" value="F:metallopeptidase activity"/>
    <property type="evidence" value="ECO:0007669"/>
    <property type="project" value="InterPro"/>
</dbReference>